<feature type="transmembrane region" description="Helical" evidence="6">
    <location>
        <begin position="465"/>
        <end position="490"/>
    </location>
</feature>
<gene>
    <name evidence="7" type="ORF">DPQ25_03360</name>
</gene>
<feature type="transmembrane region" description="Helical" evidence="6">
    <location>
        <begin position="162"/>
        <end position="183"/>
    </location>
</feature>
<keyword evidence="4 6" id="KW-1133">Transmembrane helix</keyword>
<comment type="subcellular location">
    <subcellularLocation>
        <location evidence="1">Cell membrane</location>
        <topology evidence="1">Multi-pass membrane protein</topology>
    </subcellularLocation>
</comment>
<keyword evidence="5 6" id="KW-0472">Membrane</keyword>
<dbReference type="PANTHER" id="PTHR30250">
    <property type="entry name" value="PST FAMILY PREDICTED COLANIC ACID TRANSPORTER"/>
    <property type="match status" value="1"/>
</dbReference>
<dbReference type="Pfam" id="PF01943">
    <property type="entry name" value="Polysacc_synt"/>
    <property type="match status" value="1"/>
</dbReference>
<evidence type="ECO:0000256" key="2">
    <source>
        <dbReference type="ARBA" id="ARBA00022475"/>
    </source>
</evidence>
<protein>
    <submittedName>
        <fullName evidence="7">Polysaccharide biosynthesis protein</fullName>
    </submittedName>
</protein>
<feature type="transmembrane region" description="Helical" evidence="6">
    <location>
        <begin position="12"/>
        <end position="35"/>
    </location>
</feature>
<evidence type="ECO:0000256" key="4">
    <source>
        <dbReference type="ARBA" id="ARBA00022989"/>
    </source>
</evidence>
<dbReference type="GO" id="GO:0005886">
    <property type="term" value="C:plasma membrane"/>
    <property type="evidence" value="ECO:0007669"/>
    <property type="project" value="UniProtKB-SubCell"/>
</dbReference>
<evidence type="ECO:0000256" key="5">
    <source>
        <dbReference type="ARBA" id="ARBA00023136"/>
    </source>
</evidence>
<evidence type="ECO:0000313" key="8">
    <source>
        <dbReference type="Proteomes" id="UP000249377"/>
    </source>
</evidence>
<evidence type="ECO:0000256" key="3">
    <source>
        <dbReference type="ARBA" id="ARBA00022692"/>
    </source>
</evidence>
<keyword evidence="2" id="KW-1003">Cell membrane</keyword>
<feature type="transmembrane region" description="Helical" evidence="6">
    <location>
        <begin position="440"/>
        <end position="459"/>
    </location>
</feature>
<feature type="transmembrane region" description="Helical" evidence="6">
    <location>
        <begin position="376"/>
        <end position="395"/>
    </location>
</feature>
<keyword evidence="3 6" id="KW-0812">Transmembrane</keyword>
<feature type="transmembrane region" description="Helical" evidence="6">
    <location>
        <begin position="214"/>
        <end position="239"/>
    </location>
</feature>
<evidence type="ECO:0000256" key="1">
    <source>
        <dbReference type="ARBA" id="ARBA00004651"/>
    </source>
</evidence>
<accession>A0A328UGA2</accession>
<organism evidence="7 8">
    <name type="scientific">Hydrogeniiclostridium mannosilyticum</name>
    <dbReference type="NCBI Taxonomy" id="2764322"/>
    <lineage>
        <taxon>Bacteria</taxon>
        <taxon>Bacillati</taxon>
        <taxon>Bacillota</taxon>
        <taxon>Clostridia</taxon>
        <taxon>Eubacteriales</taxon>
        <taxon>Acutalibacteraceae</taxon>
        <taxon>Hydrogeniiclostridium</taxon>
    </lineage>
</organism>
<dbReference type="PANTHER" id="PTHR30250:SF21">
    <property type="entry name" value="LIPID II FLIPPASE MURJ"/>
    <property type="match status" value="1"/>
</dbReference>
<feature type="transmembrane region" description="Helical" evidence="6">
    <location>
        <begin position="531"/>
        <end position="552"/>
    </location>
</feature>
<dbReference type="RefSeq" id="WP_112331743.1">
    <property type="nucleotide sequence ID" value="NZ_QLYR01000001.1"/>
</dbReference>
<sequence>MKKVAKNGKQSFIHGAFLLLLSLAVVKVIGAFFKIPLNQIIGNVGMGYFGTAYTIYNPIFSLATAGFPVAISRLVSEACARGQYREARRVHHLSIPIFLALGTLSCLVMAFGARPYLEYANRSDMNALPAVYVLAPAVLFSALAAIYRGYYEGLRNMAPTAVSQVVEALFKLFLGLGCSSWVLQRASEEYLLSGTVFGAAVESADYAQAAALPYAAAGAILGVTVGSLFSLLYLVLYYWRKRDGITQAMLERSPLPHSNRELVRLLLKTAVPVAVGALAVNLSSLVDTTFLQNRLNDLMAQNPGGLVQQYGAYLDPVDVEQGRVPTALFGCYTNAVTLFMLIPAVTQAFGISALPNITAAWASGNRERLKSGMERVLRVASLVTIPAGLALSVFAGPTAALLGYNPITGRILVLLGLGAIFAAYNTPLNSLLQAVGRVDLPVKFMGIGLVLKIVLNYVLVGVPEINVLGAGIGTLACYFFLTFCSLYFLARETKISFSLFPLFVKPFLAAVLASVAGYWCRKGCLFFFSETAGTLIAFLIFFLVYAAGVLMLRILKKSDVTGLPGGQKIAKTLENHHWIG</sequence>
<proteinExistence type="predicted"/>
<feature type="transmembrane region" description="Helical" evidence="6">
    <location>
        <begin position="338"/>
        <end position="364"/>
    </location>
</feature>
<evidence type="ECO:0000256" key="6">
    <source>
        <dbReference type="SAM" id="Phobius"/>
    </source>
</evidence>
<dbReference type="AlphaFoldDB" id="A0A328UGA2"/>
<feature type="transmembrane region" description="Helical" evidence="6">
    <location>
        <begin position="407"/>
        <end position="428"/>
    </location>
</feature>
<feature type="transmembrane region" description="Helical" evidence="6">
    <location>
        <begin position="265"/>
        <end position="286"/>
    </location>
</feature>
<dbReference type="PIRSF" id="PIRSF038958">
    <property type="entry name" value="PG_synth_SpoVB"/>
    <property type="match status" value="1"/>
</dbReference>
<feature type="transmembrane region" description="Helical" evidence="6">
    <location>
        <begin position="129"/>
        <end position="150"/>
    </location>
</feature>
<dbReference type="Proteomes" id="UP000249377">
    <property type="component" value="Unassembled WGS sequence"/>
</dbReference>
<dbReference type="InterPro" id="IPR050833">
    <property type="entry name" value="Poly_Biosynth_Transport"/>
</dbReference>
<name>A0A328UGA2_9FIRM</name>
<reference evidence="7 8" key="1">
    <citation type="submission" date="2018-06" db="EMBL/GenBank/DDBJ databases">
        <title>Noncontiguous genome sequence of Ruminococcaceae bacterium ASD2818.</title>
        <authorList>
            <person name="Chaplin A.V."/>
            <person name="Sokolova S.R."/>
            <person name="Kochetkova T.O."/>
            <person name="Goltsov A.Y."/>
            <person name="Trofimov D.Y."/>
            <person name="Efimov B.A."/>
        </authorList>
    </citation>
    <scope>NUCLEOTIDE SEQUENCE [LARGE SCALE GENOMIC DNA]</scope>
    <source>
        <strain evidence="7 8">ASD2818</strain>
    </source>
</reference>
<feature type="transmembrane region" description="Helical" evidence="6">
    <location>
        <begin position="55"/>
        <end position="76"/>
    </location>
</feature>
<dbReference type="InterPro" id="IPR024923">
    <property type="entry name" value="PG_synth_SpoVB"/>
</dbReference>
<feature type="transmembrane region" description="Helical" evidence="6">
    <location>
        <begin position="97"/>
        <end position="117"/>
    </location>
</feature>
<dbReference type="InterPro" id="IPR002797">
    <property type="entry name" value="Polysacc_synth"/>
</dbReference>
<evidence type="ECO:0000313" key="7">
    <source>
        <dbReference type="EMBL" id="RAQ30548.1"/>
    </source>
</evidence>
<comment type="caution">
    <text evidence="7">The sequence shown here is derived from an EMBL/GenBank/DDBJ whole genome shotgun (WGS) entry which is preliminary data.</text>
</comment>
<dbReference type="CDD" id="cd13124">
    <property type="entry name" value="MATE_SpoVB_like"/>
    <property type="match status" value="1"/>
</dbReference>
<feature type="transmembrane region" description="Helical" evidence="6">
    <location>
        <begin position="502"/>
        <end position="519"/>
    </location>
</feature>
<keyword evidence="8" id="KW-1185">Reference proteome</keyword>
<dbReference type="EMBL" id="QLYR01000001">
    <property type="protein sequence ID" value="RAQ30548.1"/>
    <property type="molecule type" value="Genomic_DNA"/>
</dbReference>